<sequence>MSFLLRASLVIGVLSYLAATRGGEAPALPKVSLTASDAAALLDAVPEATRQRLLKEGSAELARRLAAPPASTDTLNDNDRHPAWRGVVGH</sequence>
<evidence type="ECO:0000313" key="2">
    <source>
        <dbReference type="EMBL" id="GJE28623.1"/>
    </source>
</evidence>
<proteinExistence type="predicted"/>
<keyword evidence="3" id="KW-1185">Reference proteome</keyword>
<evidence type="ECO:0000256" key="1">
    <source>
        <dbReference type="SAM" id="MobiDB-lite"/>
    </source>
</evidence>
<reference evidence="2" key="2">
    <citation type="submission" date="2021-08" db="EMBL/GenBank/DDBJ databases">
        <authorList>
            <person name="Tani A."/>
            <person name="Ola A."/>
            <person name="Ogura Y."/>
            <person name="Katsura K."/>
            <person name="Hayashi T."/>
        </authorList>
    </citation>
    <scope>NUCLEOTIDE SEQUENCE</scope>
    <source>
        <strain evidence="2">NBRC 15689</strain>
    </source>
</reference>
<dbReference type="EMBL" id="BPQV01000011">
    <property type="protein sequence ID" value="GJE28623.1"/>
    <property type="molecule type" value="Genomic_DNA"/>
</dbReference>
<evidence type="ECO:0008006" key="4">
    <source>
        <dbReference type="Google" id="ProtNLM"/>
    </source>
</evidence>
<accession>A0ABQ4TAK7</accession>
<dbReference type="RefSeq" id="WP_238312569.1">
    <property type="nucleotide sequence ID" value="NZ_BPQV01000011.1"/>
</dbReference>
<feature type="region of interest" description="Disordered" evidence="1">
    <location>
        <begin position="65"/>
        <end position="90"/>
    </location>
</feature>
<protein>
    <recommendedName>
        <fullName evidence="4">Secreted protein</fullName>
    </recommendedName>
</protein>
<gene>
    <name evidence="2" type="ORF">LKMONMHP_3496</name>
</gene>
<name>A0ABQ4TAK7_METOR</name>
<reference evidence="2" key="1">
    <citation type="journal article" date="2021" name="Front. Microbiol.">
        <title>Comprehensive Comparative Genomics and Phenotyping of Methylobacterium Species.</title>
        <authorList>
            <person name="Alessa O."/>
            <person name="Ogura Y."/>
            <person name="Fujitani Y."/>
            <person name="Takami H."/>
            <person name="Hayashi T."/>
            <person name="Sahin N."/>
            <person name="Tani A."/>
        </authorList>
    </citation>
    <scope>NUCLEOTIDE SEQUENCE</scope>
    <source>
        <strain evidence="2">NBRC 15689</strain>
    </source>
</reference>
<evidence type="ECO:0000313" key="3">
    <source>
        <dbReference type="Proteomes" id="UP001055156"/>
    </source>
</evidence>
<organism evidence="2 3">
    <name type="scientific">Methylobacterium organophilum</name>
    <dbReference type="NCBI Taxonomy" id="410"/>
    <lineage>
        <taxon>Bacteria</taxon>
        <taxon>Pseudomonadati</taxon>
        <taxon>Pseudomonadota</taxon>
        <taxon>Alphaproteobacteria</taxon>
        <taxon>Hyphomicrobiales</taxon>
        <taxon>Methylobacteriaceae</taxon>
        <taxon>Methylobacterium</taxon>
    </lineage>
</organism>
<dbReference type="Proteomes" id="UP001055156">
    <property type="component" value="Unassembled WGS sequence"/>
</dbReference>
<comment type="caution">
    <text evidence="2">The sequence shown here is derived from an EMBL/GenBank/DDBJ whole genome shotgun (WGS) entry which is preliminary data.</text>
</comment>